<feature type="chain" id="PRO_5042267464" description="Secreted protein" evidence="1">
    <location>
        <begin position="23"/>
        <end position="70"/>
    </location>
</feature>
<comment type="caution">
    <text evidence="2">The sequence shown here is derived from an EMBL/GenBank/DDBJ whole genome shotgun (WGS) entry which is preliminary data.</text>
</comment>
<evidence type="ECO:0008006" key="4">
    <source>
        <dbReference type="Google" id="ProtNLM"/>
    </source>
</evidence>
<evidence type="ECO:0000313" key="2">
    <source>
        <dbReference type="EMBL" id="KAJ7628630.1"/>
    </source>
</evidence>
<gene>
    <name evidence="2" type="ORF">FB45DRAFT_918796</name>
</gene>
<proteinExistence type="predicted"/>
<keyword evidence="1" id="KW-0732">Signal</keyword>
<keyword evidence="3" id="KW-1185">Reference proteome</keyword>
<sequence length="70" mass="8111">MYSASERLACFWLLLLSKRTGTFRCLGRRLCTTPRRVRVGSSTWYGRQTSLRLTLLASSRIVVKHLVKHD</sequence>
<dbReference type="EMBL" id="JARKIF010000010">
    <property type="protein sequence ID" value="KAJ7628630.1"/>
    <property type="molecule type" value="Genomic_DNA"/>
</dbReference>
<feature type="signal peptide" evidence="1">
    <location>
        <begin position="1"/>
        <end position="22"/>
    </location>
</feature>
<evidence type="ECO:0000256" key="1">
    <source>
        <dbReference type="SAM" id="SignalP"/>
    </source>
</evidence>
<organism evidence="2 3">
    <name type="scientific">Roridomyces roridus</name>
    <dbReference type="NCBI Taxonomy" id="1738132"/>
    <lineage>
        <taxon>Eukaryota</taxon>
        <taxon>Fungi</taxon>
        <taxon>Dikarya</taxon>
        <taxon>Basidiomycota</taxon>
        <taxon>Agaricomycotina</taxon>
        <taxon>Agaricomycetes</taxon>
        <taxon>Agaricomycetidae</taxon>
        <taxon>Agaricales</taxon>
        <taxon>Marasmiineae</taxon>
        <taxon>Mycenaceae</taxon>
        <taxon>Roridomyces</taxon>
    </lineage>
</organism>
<protein>
    <recommendedName>
        <fullName evidence="4">Secreted protein</fullName>
    </recommendedName>
</protein>
<reference evidence="2" key="1">
    <citation type="submission" date="2023-03" db="EMBL/GenBank/DDBJ databases">
        <title>Massive genome expansion in bonnet fungi (Mycena s.s.) driven by repeated elements and novel gene families across ecological guilds.</title>
        <authorList>
            <consortium name="Lawrence Berkeley National Laboratory"/>
            <person name="Harder C.B."/>
            <person name="Miyauchi S."/>
            <person name="Viragh M."/>
            <person name="Kuo A."/>
            <person name="Thoen E."/>
            <person name="Andreopoulos B."/>
            <person name="Lu D."/>
            <person name="Skrede I."/>
            <person name="Drula E."/>
            <person name="Henrissat B."/>
            <person name="Morin E."/>
            <person name="Kohler A."/>
            <person name="Barry K."/>
            <person name="LaButti K."/>
            <person name="Morin E."/>
            <person name="Salamov A."/>
            <person name="Lipzen A."/>
            <person name="Mereny Z."/>
            <person name="Hegedus B."/>
            <person name="Baldrian P."/>
            <person name="Stursova M."/>
            <person name="Weitz H."/>
            <person name="Taylor A."/>
            <person name="Grigoriev I.V."/>
            <person name="Nagy L.G."/>
            <person name="Martin F."/>
            <person name="Kauserud H."/>
        </authorList>
    </citation>
    <scope>NUCLEOTIDE SEQUENCE</scope>
    <source>
        <strain evidence="2">9284</strain>
    </source>
</reference>
<accession>A0AAD7BRJ9</accession>
<evidence type="ECO:0000313" key="3">
    <source>
        <dbReference type="Proteomes" id="UP001221142"/>
    </source>
</evidence>
<name>A0AAD7BRJ9_9AGAR</name>
<dbReference type="AlphaFoldDB" id="A0AAD7BRJ9"/>
<dbReference type="Proteomes" id="UP001221142">
    <property type="component" value="Unassembled WGS sequence"/>
</dbReference>